<dbReference type="PANTHER" id="PTHR10579">
    <property type="entry name" value="CALCIUM-ACTIVATED CHLORIDE CHANNEL REGULATOR"/>
    <property type="match status" value="1"/>
</dbReference>
<evidence type="ECO:0000313" key="3">
    <source>
        <dbReference type="Proteomes" id="UP000315010"/>
    </source>
</evidence>
<dbReference type="Proteomes" id="UP000315010">
    <property type="component" value="Unassembled WGS sequence"/>
</dbReference>
<feature type="domain" description="VWFA" evidence="1">
    <location>
        <begin position="146"/>
        <end position="324"/>
    </location>
</feature>
<evidence type="ECO:0000259" key="1">
    <source>
        <dbReference type="PROSITE" id="PS50234"/>
    </source>
</evidence>
<name>A0A5C5YN85_9BACT</name>
<gene>
    <name evidence="2" type="ORF">CA13_68480</name>
</gene>
<dbReference type="InterPro" id="IPR021908">
    <property type="entry name" value="YfbK_C"/>
</dbReference>
<evidence type="ECO:0000313" key="2">
    <source>
        <dbReference type="EMBL" id="TWT76354.1"/>
    </source>
</evidence>
<accession>A0A5C5YN85</accession>
<proteinExistence type="predicted"/>
<dbReference type="SUPFAM" id="SSF53300">
    <property type="entry name" value="vWA-like"/>
    <property type="match status" value="1"/>
</dbReference>
<dbReference type="RefSeq" id="WP_419195227.1">
    <property type="nucleotide sequence ID" value="NZ_SJPJ01000002.1"/>
</dbReference>
<dbReference type="InterPro" id="IPR022156">
    <property type="entry name" value="Uncharacterised_YfbK_N"/>
</dbReference>
<reference evidence="2 3" key="1">
    <citation type="submission" date="2019-02" db="EMBL/GenBank/DDBJ databases">
        <title>Deep-cultivation of Planctomycetes and their phenomic and genomic characterization uncovers novel biology.</title>
        <authorList>
            <person name="Wiegand S."/>
            <person name="Jogler M."/>
            <person name="Boedeker C."/>
            <person name="Pinto D."/>
            <person name="Vollmers J."/>
            <person name="Rivas-Marin E."/>
            <person name="Kohn T."/>
            <person name="Peeters S.H."/>
            <person name="Heuer A."/>
            <person name="Rast P."/>
            <person name="Oberbeckmann S."/>
            <person name="Bunk B."/>
            <person name="Jeske O."/>
            <person name="Meyerdierks A."/>
            <person name="Storesund J.E."/>
            <person name="Kallscheuer N."/>
            <person name="Luecker S."/>
            <person name="Lage O.M."/>
            <person name="Pohl T."/>
            <person name="Merkel B.J."/>
            <person name="Hornburger P."/>
            <person name="Mueller R.-W."/>
            <person name="Bruemmer F."/>
            <person name="Labrenz M."/>
            <person name="Spormann A.M."/>
            <person name="Op Den Camp H."/>
            <person name="Overmann J."/>
            <person name="Amann R."/>
            <person name="Jetten M.S.M."/>
            <person name="Mascher T."/>
            <person name="Medema M.H."/>
            <person name="Devos D.P."/>
            <person name="Kaster A.-K."/>
            <person name="Ovreas L."/>
            <person name="Rohde M."/>
            <person name="Galperin M.Y."/>
            <person name="Jogler C."/>
        </authorList>
    </citation>
    <scope>NUCLEOTIDE SEQUENCE [LARGE SCALE GENOMIC DNA]</scope>
    <source>
        <strain evidence="2 3">CA13</strain>
    </source>
</reference>
<dbReference type="InterPro" id="IPR051266">
    <property type="entry name" value="CLCR"/>
</dbReference>
<dbReference type="PROSITE" id="PS50234">
    <property type="entry name" value="VWFA"/>
    <property type="match status" value="1"/>
</dbReference>
<dbReference type="AlphaFoldDB" id="A0A5C5YN85"/>
<dbReference type="Pfam" id="PF12450">
    <property type="entry name" value="vWF_A"/>
    <property type="match status" value="1"/>
</dbReference>
<dbReference type="PANTHER" id="PTHR10579:SF43">
    <property type="entry name" value="ZINC FINGER (C3HC4-TYPE RING FINGER) FAMILY PROTEIN"/>
    <property type="match status" value="1"/>
</dbReference>
<dbReference type="InterPro" id="IPR002035">
    <property type="entry name" value="VWF_A"/>
</dbReference>
<dbReference type="Gene3D" id="3.40.50.410">
    <property type="entry name" value="von Willebrand factor, type A domain"/>
    <property type="match status" value="1"/>
</dbReference>
<dbReference type="EMBL" id="SJPJ01000002">
    <property type="protein sequence ID" value="TWT76354.1"/>
    <property type="molecule type" value="Genomic_DNA"/>
</dbReference>
<dbReference type="InterPro" id="IPR036465">
    <property type="entry name" value="vWFA_dom_sf"/>
</dbReference>
<organism evidence="2 3">
    <name type="scientific">Novipirellula herctigrandis</name>
    <dbReference type="NCBI Taxonomy" id="2527986"/>
    <lineage>
        <taxon>Bacteria</taxon>
        <taxon>Pseudomonadati</taxon>
        <taxon>Planctomycetota</taxon>
        <taxon>Planctomycetia</taxon>
        <taxon>Pirellulales</taxon>
        <taxon>Pirellulaceae</taxon>
        <taxon>Novipirellula</taxon>
    </lineage>
</organism>
<sequence>MTIGDRMAVESSTRAPLSQDAFLDEPIDNSAMDPQGDRHDRIVENPFLSVSANPLSTFSIDVDTASYSKVRQYITGIRQLPRPDAVRIEELINYFSYAYAAPTSDQDDPFAAHVAIADCPWNESHRLVRVAIKGYEIDRDKRPATNLVLLLDTSGSMNQPNKLPLLKQGMRMLLEQLNENDSIAVVTYAGSAGLVLDSTPANEAATIRMALDRLDAGGSTNGGDGIRLAYQTARDHFIPGGTNRVLLCTDGDFNVGTRSSDELMRLIEKESKSGIDLSVLGFGMGNFNDAMLEQLTGRGDGNYAFIDSANEARKVLVDQLSGTLTTIAKDVKIQIEFNPQLVSSYRLIGYENRLMRNEDFNDDKKDAGEIGAGHTVTALYEIAPSGNEGETQTTSVDPLKYQQAREVTNNVSSGETLTIKLRYKIPGQSVSRLMEKPIMDDGGTFESADREFQFAAAVAGFGMLLRGSEYRGNWSYADVVAVAASSRGPDKHGLRGEFVDLVQSASELSH</sequence>
<dbReference type="CDD" id="cd01465">
    <property type="entry name" value="vWA_subgroup"/>
    <property type="match status" value="1"/>
</dbReference>
<comment type="caution">
    <text evidence="2">The sequence shown here is derived from an EMBL/GenBank/DDBJ whole genome shotgun (WGS) entry which is preliminary data.</text>
</comment>
<keyword evidence="3" id="KW-1185">Reference proteome</keyword>
<protein>
    <submittedName>
        <fullName evidence="2">von Willebrand factor</fullName>
    </submittedName>
</protein>
<dbReference type="Pfam" id="PF00092">
    <property type="entry name" value="VWA"/>
    <property type="match status" value="1"/>
</dbReference>
<dbReference type="SMART" id="SM00327">
    <property type="entry name" value="VWA"/>
    <property type="match status" value="1"/>
</dbReference>
<dbReference type="Pfam" id="PF12034">
    <property type="entry name" value="YfbK_C"/>
    <property type="match status" value="1"/>
</dbReference>